<dbReference type="PANTHER" id="PTHR11352">
    <property type="entry name" value="PROLIFERATING CELL NUCLEAR ANTIGEN"/>
    <property type="match status" value="1"/>
</dbReference>
<feature type="domain" description="Proliferating cell nuclear antigen PCNA N-terminal" evidence="2">
    <location>
        <begin position="20"/>
        <end position="132"/>
    </location>
</feature>
<organism evidence="3">
    <name type="scientific">Haloferax tailed virus 1</name>
    <name type="common">HFTV1</name>
    <dbReference type="NCBI Taxonomy" id="2507575"/>
    <lineage>
        <taxon>Viruses</taxon>
        <taxon>Duplodnaviria</taxon>
        <taxon>Heunggongvirae</taxon>
        <taxon>Uroviricota</taxon>
        <taxon>Caudoviricetes</taxon>
        <taxon>Kirjokansivirales</taxon>
        <taxon>Haloferuviridae</taxon>
        <taxon>Retbasiphovirus</taxon>
        <taxon>Retbasiphovirus hantatum</taxon>
        <taxon>Retbasiphovirus HFTV1</taxon>
    </lineage>
</organism>
<dbReference type="InterPro" id="IPR022648">
    <property type="entry name" value="Pr_cel_nuc_antig_N"/>
</dbReference>
<proteinExistence type="predicted"/>
<keyword evidence="1" id="KW-0238">DNA-binding</keyword>
<evidence type="ECO:0000256" key="1">
    <source>
        <dbReference type="ARBA" id="ARBA00023125"/>
    </source>
</evidence>
<dbReference type="EMBL" id="MG550112">
    <property type="protein sequence ID" value="QAS68896.1"/>
    <property type="molecule type" value="Genomic_DNA"/>
</dbReference>
<evidence type="ECO:0000259" key="2">
    <source>
        <dbReference type="Pfam" id="PF00705"/>
    </source>
</evidence>
<dbReference type="GO" id="GO:0006272">
    <property type="term" value="P:leading strand elongation"/>
    <property type="evidence" value="ECO:0007669"/>
    <property type="project" value="TreeGrafter"/>
</dbReference>
<evidence type="ECO:0000313" key="4">
    <source>
        <dbReference type="Proteomes" id="UP000289930"/>
    </source>
</evidence>
<sequence>MQDIAIFDHQTEEYGTIETTGATVKPWFKAIGYLVDEAKVNFESDGLHVTAVDAANVGMIDARLHKDAFDTYDVDEHTQGFDINKFVHGVRRARVNSDDELTLSLGNNETKAVVSRGYDQTNVVSQNTIKAIDPDSIRQEPDIPDLELSAAATVDYKPFMDALDHVVAHDTKMKLGTAGTNLLFGREYTLGSAEVVFDGIDVGVDIAKTWFSGDYVQELQRMLKKVRPDTVTLEWGEEMPLYAYFGTEFAEYTFVLAPRIQSN</sequence>
<keyword evidence="4" id="KW-1185">Reference proteome</keyword>
<accession>A0A410N6U7</accession>
<dbReference type="InterPro" id="IPR046938">
    <property type="entry name" value="DNA_clamp_sf"/>
</dbReference>
<evidence type="ECO:0000313" key="3">
    <source>
        <dbReference type="EMBL" id="QAS68896.1"/>
    </source>
</evidence>
<dbReference type="GO" id="GO:0030337">
    <property type="term" value="F:DNA polymerase processivity factor activity"/>
    <property type="evidence" value="ECO:0007669"/>
    <property type="project" value="InterPro"/>
</dbReference>
<dbReference type="InterPro" id="IPR000730">
    <property type="entry name" value="Pr_cel_nuc_antig"/>
</dbReference>
<protein>
    <submittedName>
        <fullName evidence="3">PCNA</fullName>
    </submittedName>
</protein>
<dbReference type="Pfam" id="PF00705">
    <property type="entry name" value="PCNA_N"/>
    <property type="match status" value="1"/>
</dbReference>
<reference evidence="3" key="1">
    <citation type="journal article" date="2019" name="Environ. Microbiol.">
        <title>Novel haloarchaeal viruses from Lake Retba infecting Haloferax and Halorubrum species.</title>
        <authorList>
            <person name="Mizuno C.M."/>
            <person name="Prajapati B."/>
            <person name="Lucas-Staat S."/>
            <person name="Sime-Ngando T."/>
            <person name="Forterre P."/>
            <person name="Bamford D.H."/>
            <person name="Prangishvili D."/>
            <person name="Krupovic M."/>
            <person name="Oksanen H.M."/>
        </authorList>
    </citation>
    <scope>NUCLEOTIDE SEQUENCE</scope>
</reference>
<dbReference type="PANTHER" id="PTHR11352:SF0">
    <property type="entry name" value="PROLIFERATING CELL NUCLEAR ANTIGEN"/>
    <property type="match status" value="1"/>
</dbReference>
<dbReference type="SUPFAM" id="SSF55979">
    <property type="entry name" value="DNA clamp"/>
    <property type="match status" value="2"/>
</dbReference>
<name>A0A410N6U7_HFTV1</name>
<dbReference type="GO" id="GO:0006275">
    <property type="term" value="P:regulation of DNA replication"/>
    <property type="evidence" value="ECO:0007669"/>
    <property type="project" value="InterPro"/>
</dbReference>
<dbReference type="Gene3D" id="3.70.10.10">
    <property type="match status" value="1"/>
</dbReference>
<gene>
    <name evidence="3" type="ORF">HFTV1-gp63</name>
</gene>
<dbReference type="Proteomes" id="UP000289930">
    <property type="component" value="Segment"/>
</dbReference>
<dbReference type="GO" id="GO:0003677">
    <property type="term" value="F:DNA binding"/>
    <property type="evidence" value="ECO:0007669"/>
    <property type="project" value="UniProtKB-KW"/>
</dbReference>